<gene>
    <name evidence="1" type="ORF">Ddye_020404</name>
</gene>
<dbReference type="EMBL" id="JANJYI010000006">
    <property type="protein sequence ID" value="KAK2645209.1"/>
    <property type="molecule type" value="Genomic_DNA"/>
</dbReference>
<sequence length="55" mass="6064">MHFTSIASVDGSRLDKFVHWITVSGSFRSTATRAFEQASCWVNFTPCGAGLKLKI</sequence>
<reference evidence="1" key="1">
    <citation type="journal article" date="2023" name="Plant J.">
        <title>Genome sequences and population genomics provide insights into the demographic history, inbreeding, and mutation load of two 'living fossil' tree species of Dipteronia.</title>
        <authorList>
            <person name="Feng Y."/>
            <person name="Comes H.P."/>
            <person name="Chen J."/>
            <person name="Zhu S."/>
            <person name="Lu R."/>
            <person name="Zhang X."/>
            <person name="Li P."/>
            <person name="Qiu J."/>
            <person name="Olsen K.M."/>
            <person name="Qiu Y."/>
        </authorList>
    </citation>
    <scope>NUCLEOTIDE SEQUENCE</scope>
    <source>
        <strain evidence="1">KIB01</strain>
    </source>
</reference>
<protein>
    <submittedName>
        <fullName evidence="1">Uncharacterized protein</fullName>
    </submittedName>
</protein>
<dbReference type="Proteomes" id="UP001280121">
    <property type="component" value="Unassembled WGS sequence"/>
</dbReference>
<evidence type="ECO:0000313" key="1">
    <source>
        <dbReference type="EMBL" id="KAK2645209.1"/>
    </source>
</evidence>
<accession>A0AAD9WVC4</accession>
<name>A0AAD9WVC4_9ROSI</name>
<evidence type="ECO:0000313" key="2">
    <source>
        <dbReference type="Proteomes" id="UP001280121"/>
    </source>
</evidence>
<dbReference type="AlphaFoldDB" id="A0AAD9WVC4"/>
<keyword evidence="2" id="KW-1185">Reference proteome</keyword>
<proteinExistence type="predicted"/>
<comment type="caution">
    <text evidence="1">The sequence shown here is derived from an EMBL/GenBank/DDBJ whole genome shotgun (WGS) entry which is preliminary data.</text>
</comment>
<organism evidence="1 2">
    <name type="scientific">Dipteronia dyeriana</name>
    <dbReference type="NCBI Taxonomy" id="168575"/>
    <lineage>
        <taxon>Eukaryota</taxon>
        <taxon>Viridiplantae</taxon>
        <taxon>Streptophyta</taxon>
        <taxon>Embryophyta</taxon>
        <taxon>Tracheophyta</taxon>
        <taxon>Spermatophyta</taxon>
        <taxon>Magnoliopsida</taxon>
        <taxon>eudicotyledons</taxon>
        <taxon>Gunneridae</taxon>
        <taxon>Pentapetalae</taxon>
        <taxon>rosids</taxon>
        <taxon>malvids</taxon>
        <taxon>Sapindales</taxon>
        <taxon>Sapindaceae</taxon>
        <taxon>Hippocastanoideae</taxon>
        <taxon>Acereae</taxon>
        <taxon>Dipteronia</taxon>
    </lineage>
</organism>